<dbReference type="InterPro" id="IPR026896">
    <property type="entry name" value="CSTF_C"/>
</dbReference>
<feature type="region of interest" description="Disordered" evidence="4">
    <location>
        <begin position="94"/>
        <end position="144"/>
    </location>
</feature>
<dbReference type="SMART" id="SM00360">
    <property type="entry name" value="RRM"/>
    <property type="match status" value="1"/>
</dbReference>
<dbReference type="PANTHER" id="PTHR45735">
    <property type="entry name" value="CLEAVAGE STIMULATION FACTOR SUBUNIT 2"/>
    <property type="match status" value="1"/>
</dbReference>
<dbReference type="PANTHER" id="PTHR45735:SF2">
    <property type="entry name" value="CLEAVAGE STIMULATION FACTOR SUBUNIT 2"/>
    <property type="match status" value="1"/>
</dbReference>
<dbReference type="InterPro" id="IPR025742">
    <property type="entry name" value="CSTF2_hinge"/>
</dbReference>
<dbReference type="InterPro" id="IPR038192">
    <property type="entry name" value="CSTF_C_sf"/>
</dbReference>
<dbReference type="InterPro" id="IPR012677">
    <property type="entry name" value="Nucleotide-bd_a/b_plait_sf"/>
</dbReference>
<feature type="compositionally biased region" description="Basic and acidic residues" evidence="4">
    <location>
        <begin position="94"/>
        <end position="108"/>
    </location>
</feature>
<feature type="domain" description="RRM" evidence="5">
    <location>
        <begin position="7"/>
        <end position="85"/>
    </location>
</feature>
<evidence type="ECO:0000256" key="1">
    <source>
        <dbReference type="ARBA" id="ARBA00004123"/>
    </source>
</evidence>
<sequence>MAGRGSRVVFVGNIPFDCTEEQLIDVFKEAGPVESFRLVFDKESGKPKGYGFCEFQDAETASSAVRNLNGYELGGRQLRVDYADMDPAIEAQRQRERGGGGGGHENRRGPGPAQPPRAAPPPIQPSHVPNMPNMPPVQDSRSATDQISGTLASMNPQQLYTLMTQMKQLATDRPDYTRQFLNTNPQITYALFQAMVMMNIVDPNIITRILANAPQGNVPPQPAPPVNSIPNMPNVGQGAPFRPPPQKQMPFQQPEFNQPPPGLPQALPPMAGAPGKCGYVNYTMQRLHYANFLVATLDDLQQQQKALLMQVLQLSDAEISALPPGQQEQVRQLKQQILMSQS</sequence>
<feature type="compositionally biased region" description="Pro residues" evidence="4">
    <location>
        <begin position="112"/>
        <end position="124"/>
    </location>
</feature>
<comment type="subcellular location">
    <subcellularLocation>
        <location evidence="1">Nucleus</location>
    </subcellularLocation>
</comment>
<dbReference type="InterPro" id="IPR035979">
    <property type="entry name" value="RBD_domain_sf"/>
</dbReference>
<proteinExistence type="predicted"/>
<feature type="compositionally biased region" description="Pro residues" evidence="4">
    <location>
        <begin position="217"/>
        <end position="227"/>
    </location>
</feature>
<dbReference type="EMBL" id="JAEPQZ010000009">
    <property type="protein sequence ID" value="KAG2177286.1"/>
    <property type="molecule type" value="Genomic_DNA"/>
</dbReference>
<feature type="region of interest" description="Disordered" evidence="4">
    <location>
        <begin position="217"/>
        <end position="262"/>
    </location>
</feature>
<dbReference type="InterPro" id="IPR000504">
    <property type="entry name" value="RRM_dom"/>
</dbReference>
<evidence type="ECO:0000256" key="4">
    <source>
        <dbReference type="SAM" id="MobiDB-lite"/>
    </source>
</evidence>
<keyword evidence="7" id="KW-1185">Reference proteome</keyword>
<protein>
    <recommendedName>
        <fullName evidence="5">RRM domain-containing protein</fullName>
    </recommendedName>
</protein>
<evidence type="ECO:0000256" key="2">
    <source>
        <dbReference type="ARBA" id="ARBA00023242"/>
    </source>
</evidence>
<evidence type="ECO:0000256" key="3">
    <source>
        <dbReference type="PROSITE-ProRule" id="PRU00176"/>
    </source>
</evidence>
<gene>
    <name evidence="6" type="ORF">INT43_007943</name>
</gene>
<accession>A0A8H7PQ86</accession>
<evidence type="ECO:0000313" key="6">
    <source>
        <dbReference type="EMBL" id="KAG2177286.1"/>
    </source>
</evidence>
<evidence type="ECO:0000259" key="5">
    <source>
        <dbReference type="PROSITE" id="PS50102"/>
    </source>
</evidence>
<organism evidence="6 7">
    <name type="scientific">Mortierella isabellina</name>
    <name type="common">Filamentous fungus</name>
    <name type="synonym">Umbelopsis isabellina</name>
    <dbReference type="NCBI Taxonomy" id="91625"/>
    <lineage>
        <taxon>Eukaryota</taxon>
        <taxon>Fungi</taxon>
        <taxon>Fungi incertae sedis</taxon>
        <taxon>Mucoromycota</taxon>
        <taxon>Mucoromycotina</taxon>
        <taxon>Umbelopsidomycetes</taxon>
        <taxon>Umbelopsidales</taxon>
        <taxon>Umbelopsidaceae</taxon>
        <taxon>Umbelopsis</taxon>
    </lineage>
</organism>
<dbReference type="SUPFAM" id="SSF54928">
    <property type="entry name" value="RNA-binding domain, RBD"/>
    <property type="match status" value="1"/>
</dbReference>
<dbReference type="AlphaFoldDB" id="A0A8H7PQ86"/>
<dbReference type="GO" id="GO:0003729">
    <property type="term" value="F:mRNA binding"/>
    <property type="evidence" value="ECO:0007669"/>
    <property type="project" value="TreeGrafter"/>
</dbReference>
<dbReference type="GO" id="GO:0005847">
    <property type="term" value="C:mRNA cleavage and polyadenylation specificity factor complex"/>
    <property type="evidence" value="ECO:0007669"/>
    <property type="project" value="TreeGrafter"/>
</dbReference>
<dbReference type="CDD" id="cd12398">
    <property type="entry name" value="RRM_CSTF2_RNA15_like"/>
    <property type="match status" value="1"/>
</dbReference>
<keyword evidence="2" id="KW-0539">Nucleus</keyword>
<keyword evidence="3" id="KW-0694">RNA-binding</keyword>
<dbReference type="Pfam" id="PF14304">
    <property type="entry name" value="CSTF_C"/>
    <property type="match status" value="1"/>
</dbReference>
<dbReference type="OrthoDB" id="272703at2759"/>
<dbReference type="Gene3D" id="1.10.20.70">
    <property type="entry name" value="Transcription termination and cleavage factor, C-terminal domain"/>
    <property type="match status" value="1"/>
</dbReference>
<name>A0A8H7PQ86_MORIS</name>
<dbReference type="Pfam" id="PF14327">
    <property type="entry name" value="CSTF2_hinge"/>
    <property type="match status" value="1"/>
</dbReference>
<dbReference type="Gene3D" id="1.25.40.630">
    <property type="match status" value="1"/>
</dbReference>
<dbReference type="Pfam" id="PF00076">
    <property type="entry name" value="RRM_1"/>
    <property type="match status" value="1"/>
</dbReference>
<dbReference type="Gene3D" id="3.30.70.330">
    <property type="match status" value="1"/>
</dbReference>
<dbReference type="PROSITE" id="PS50102">
    <property type="entry name" value="RRM"/>
    <property type="match status" value="1"/>
</dbReference>
<dbReference type="GO" id="GO:0031124">
    <property type="term" value="P:mRNA 3'-end processing"/>
    <property type="evidence" value="ECO:0007669"/>
    <property type="project" value="InterPro"/>
</dbReference>
<reference evidence="6" key="1">
    <citation type="submission" date="2020-12" db="EMBL/GenBank/DDBJ databases">
        <title>Metabolic potential, ecology and presence of endohyphal bacteria is reflected in genomic diversity of Mucoromycotina.</title>
        <authorList>
            <person name="Muszewska A."/>
            <person name="Okrasinska A."/>
            <person name="Steczkiewicz K."/>
            <person name="Drgas O."/>
            <person name="Orlowska M."/>
            <person name="Perlinska-Lenart U."/>
            <person name="Aleksandrzak-Piekarczyk T."/>
            <person name="Szatraj K."/>
            <person name="Zielenkiewicz U."/>
            <person name="Pilsyk S."/>
            <person name="Malc E."/>
            <person name="Mieczkowski P."/>
            <person name="Kruszewska J.S."/>
            <person name="Biernat P."/>
            <person name="Pawlowska J."/>
        </authorList>
    </citation>
    <scope>NUCLEOTIDE SEQUENCE</scope>
    <source>
        <strain evidence="6">WA0000067209</strain>
    </source>
</reference>
<dbReference type="Proteomes" id="UP000654370">
    <property type="component" value="Unassembled WGS sequence"/>
</dbReference>
<evidence type="ECO:0000313" key="7">
    <source>
        <dbReference type="Proteomes" id="UP000654370"/>
    </source>
</evidence>
<comment type="caution">
    <text evidence="6">The sequence shown here is derived from an EMBL/GenBank/DDBJ whole genome shotgun (WGS) entry which is preliminary data.</text>
</comment>